<proteinExistence type="predicted"/>
<dbReference type="Proteomes" id="UP000694865">
    <property type="component" value="Unplaced"/>
</dbReference>
<feature type="compositionally biased region" description="Polar residues" evidence="1">
    <location>
        <begin position="110"/>
        <end position="122"/>
    </location>
</feature>
<name>A0ABM0GUM4_SACKO</name>
<sequence>MEPFNPEYHDVIGVAYRQARMTPMPSEDNMDSVAVFESPVPLTRKTSLRQSIRERLPLRTLNGKGKVVKNAFSSLKAKLAGTHKYQIKRLDATSPYKSPKTPRNGRRQRFVNSPYTPENQLETPGAKWKKYRVIDSTSPISPMMDLRRSERISKRQATPGRRVRKNYTPRRFQIDTSPGSFQKDLNKMTDQFSEHFTAITSGMKEFEKMADNLSDSLDKQEHTAHDDSGVSLSESSSDIAVTTDGKNRRSTRRTSYLAAQLTEADEIVETDHDLMVFGESENLI</sequence>
<accession>A0ABM0GUM4</accession>
<organism evidence="2 3">
    <name type="scientific">Saccoglossus kowalevskii</name>
    <name type="common">Acorn worm</name>
    <dbReference type="NCBI Taxonomy" id="10224"/>
    <lineage>
        <taxon>Eukaryota</taxon>
        <taxon>Metazoa</taxon>
        <taxon>Hemichordata</taxon>
        <taxon>Enteropneusta</taxon>
        <taxon>Harrimaniidae</taxon>
        <taxon>Saccoglossus</taxon>
    </lineage>
</organism>
<dbReference type="RefSeq" id="XP_002737709.1">
    <property type="nucleotide sequence ID" value="XM_002737663.2"/>
</dbReference>
<feature type="compositionally biased region" description="Low complexity" evidence="1">
    <location>
        <begin position="229"/>
        <end position="238"/>
    </location>
</feature>
<evidence type="ECO:0000313" key="3">
    <source>
        <dbReference type="RefSeq" id="XP_002737709.1"/>
    </source>
</evidence>
<evidence type="ECO:0000313" key="2">
    <source>
        <dbReference type="Proteomes" id="UP000694865"/>
    </source>
</evidence>
<feature type="region of interest" description="Disordered" evidence="1">
    <location>
        <begin position="90"/>
        <end position="124"/>
    </location>
</feature>
<dbReference type="GeneID" id="100378127"/>
<gene>
    <name evidence="3" type="primary">LOC100378127</name>
</gene>
<reference evidence="3" key="1">
    <citation type="submission" date="2025-08" db="UniProtKB">
        <authorList>
            <consortium name="RefSeq"/>
        </authorList>
    </citation>
    <scope>IDENTIFICATION</scope>
    <source>
        <tissue evidence="3">Testes</tissue>
    </source>
</reference>
<evidence type="ECO:0000256" key="1">
    <source>
        <dbReference type="SAM" id="MobiDB-lite"/>
    </source>
</evidence>
<feature type="region of interest" description="Disordered" evidence="1">
    <location>
        <begin position="217"/>
        <end position="253"/>
    </location>
</feature>
<feature type="compositionally biased region" description="Basic and acidic residues" evidence="1">
    <location>
        <begin position="217"/>
        <end position="228"/>
    </location>
</feature>
<protein>
    <submittedName>
        <fullName evidence="3">Uncharacterized protein LOC100378127</fullName>
    </submittedName>
</protein>
<keyword evidence="2" id="KW-1185">Reference proteome</keyword>